<dbReference type="OrthoDB" id="685803at2759"/>
<proteinExistence type="predicted"/>
<feature type="domain" description="Endonuclease/exonuclease/phosphatase" evidence="1">
    <location>
        <begin position="30"/>
        <end position="193"/>
    </location>
</feature>
<keyword evidence="2" id="KW-1185">Reference proteome</keyword>
<reference evidence="2" key="1">
    <citation type="journal article" date="2015" name="Nat. Genet.">
        <title>The pineapple genome and the evolution of CAM photosynthesis.</title>
        <authorList>
            <person name="Ming R."/>
            <person name="VanBuren R."/>
            <person name="Wai C.M."/>
            <person name="Tang H."/>
            <person name="Schatz M.C."/>
            <person name="Bowers J.E."/>
            <person name="Lyons E."/>
            <person name="Wang M.L."/>
            <person name="Chen J."/>
            <person name="Biggers E."/>
            <person name="Zhang J."/>
            <person name="Huang L."/>
            <person name="Zhang L."/>
            <person name="Miao W."/>
            <person name="Zhang J."/>
            <person name="Ye Z."/>
            <person name="Miao C."/>
            <person name="Lin Z."/>
            <person name="Wang H."/>
            <person name="Zhou H."/>
            <person name="Yim W.C."/>
            <person name="Priest H.D."/>
            <person name="Zheng C."/>
            <person name="Woodhouse M."/>
            <person name="Edger P.P."/>
            <person name="Guyot R."/>
            <person name="Guo H.B."/>
            <person name="Guo H."/>
            <person name="Zheng G."/>
            <person name="Singh R."/>
            <person name="Sharma A."/>
            <person name="Min X."/>
            <person name="Zheng Y."/>
            <person name="Lee H."/>
            <person name="Gurtowski J."/>
            <person name="Sedlazeck F.J."/>
            <person name="Harkess A."/>
            <person name="McKain M.R."/>
            <person name="Liao Z."/>
            <person name="Fang J."/>
            <person name="Liu J."/>
            <person name="Zhang X."/>
            <person name="Zhang Q."/>
            <person name="Hu W."/>
            <person name="Qin Y."/>
            <person name="Wang K."/>
            <person name="Chen L.Y."/>
            <person name="Shirley N."/>
            <person name="Lin Y.R."/>
            <person name="Liu L.Y."/>
            <person name="Hernandez A.G."/>
            <person name="Wright C.L."/>
            <person name="Bulone V."/>
            <person name="Tuskan G.A."/>
            <person name="Heath K."/>
            <person name="Zee F."/>
            <person name="Moore P.H."/>
            <person name="Sunkar R."/>
            <person name="Leebens-Mack J.H."/>
            <person name="Mockler T."/>
            <person name="Bennetzen J.L."/>
            <person name="Freeling M."/>
            <person name="Sankoff D."/>
            <person name="Paterson A.H."/>
            <person name="Zhu X."/>
            <person name="Yang X."/>
            <person name="Smith J.A."/>
            <person name="Cushman J.C."/>
            <person name="Paull R.E."/>
            <person name="Yu Q."/>
        </authorList>
    </citation>
    <scope>NUCLEOTIDE SEQUENCE [LARGE SCALE GENOMIC DNA]</scope>
    <source>
        <strain evidence="2">cv. F153</strain>
    </source>
</reference>
<dbReference type="InterPro" id="IPR052343">
    <property type="entry name" value="Retrotransposon-Effector_Assoc"/>
</dbReference>
<dbReference type="InterPro" id="IPR005135">
    <property type="entry name" value="Endo/exonuclease/phosphatase"/>
</dbReference>
<dbReference type="InterPro" id="IPR036691">
    <property type="entry name" value="Endo/exonu/phosph_ase_sf"/>
</dbReference>
<evidence type="ECO:0000313" key="3">
    <source>
        <dbReference type="RefSeq" id="XP_020098941.1"/>
    </source>
</evidence>
<dbReference type="RefSeq" id="XP_020098941.1">
    <property type="nucleotide sequence ID" value="XM_020243352.1"/>
</dbReference>
<evidence type="ECO:0000259" key="1">
    <source>
        <dbReference type="Pfam" id="PF03372"/>
    </source>
</evidence>
<accession>A0A6P5FRJ2</accession>
<sequence>MSRSSCSMVRNRVYQFLSWNVRGLNDPAKYFRSVGATGAKGGLLTAWNPSLFDLIDERADTFSLSVALRRKSDGRVLSVSNIYGPACATFQQEFFRQLRSLEHFSRGVWVALGDFNTLLSPLDKNGTLSSPTHTLLFKELVRDLGLFDLPLLNKSYTWTNARRSPTLERLDRALISQDWQLLFPLSFLRALPRPRSDYSPIVLSAHTFMPSPNLFRFESFWFRCPSIGSIINQAWSSSGPYSNLVQRFASRIKSVQLALRSWSAGLTTLIKVESDLSLAWIDWLDRAEGTRALTEAKCSCLGVEQPPRATVNLVSLYGGEDFDLSSLQAPFTVDEVELAIFLCAPDKVPGPDGFPMLFYQRFWSILKADVMELFECFYNGTLDLSGLNCSWICPIPKKKSVVSARDLRPISLVHSLPKIFSKVFTTRLQCFMDKLINLFQGAFIKGRYIFDNFLTAHILIHHLHNSKQQAALLKIDFERDHINWHFLLELL</sequence>
<name>A0A6P5FRJ2_ANACO</name>
<reference evidence="3" key="2">
    <citation type="submission" date="2025-08" db="UniProtKB">
        <authorList>
            <consortium name="RefSeq"/>
        </authorList>
    </citation>
    <scope>IDENTIFICATION</scope>
    <source>
        <tissue evidence="3">Leaf</tissue>
    </source>
</reference>
<dbReference type="GO" id="GO:0003824">
    <property type="term" value="F:catalytic activity"/>
    <property type="evidence" value="ECO:0007669"/>
    <property type="project" value="InterPro"/>
</dbReference>
<gene>
    <name evidence="3" type="primary">LOC109717514</name>
</gene>
<dbReference type="Proteomes" id="UP000515123">
    <property type="component" value="Linkage group 11"/>
</dbReference>
<dbReference type="SUPFAM" id="SSF56219">
    <property type="entry name" value="DNase I-like"/>
    <property type="match status" value="1"/>
</dbReference>
<dbReference type="Pfam" id="PF03372">
    <property type="entry name" value="Exo_endo_phos"/>
    <property type="match status" value="1"/>
</dbReference>
<dbReference type="GeneID" id="109717514"/>
<dbReference type="Gene3D" id="3.60.10.10">
    <property type="entry name" value="Endonuclease/exonuclease/phosphatase"/>
    <property type="match status" value="1"/>
</dbReference>
<dbReference type="AlphaFoldDB" id="A0A6P5FRJ2"/>
<protein>
    <submittedName>
        <fullName evidence="3">Uncharacterized protein LOC109717514</fullName>
    </submittedName>
</protein>
<evidence type="ECO:0000313" key="2">
    <source>
        <dbReference type="Proteomes" id="UP000515123"/>
    </source>
</evidence>
<dbReference type="PANTHER" id="PTHR46890">
    <property type="entry name" value="NON-LTR RETROLELEMENT REVERSE TRANSCRIPTASE-LIKE PROTEIN-RELATED"/>
    <property type="match status" value="1"/>
</dbReference>
<dbReference type="PANTHER" id="PTHR46890:SF49">
    <property type="entry name" value="RNA-DIRECTED DNA POLYMERASE"/>
    <property type="match status" value="1"/>
</dbReference>
<organism evidence="2 3">
    <name type="scientific">Ananas comosus</name>
    <name type="common">Pineapple</name>
    <name type="synonym">Ananas ananas</name>
    <dbReference type="NCBI Taxonomy" id="4615"/>
    <lineage>
        <taxon>Eukaryota</taxon>
        <taxon>Viridiplantae</taxon>
        <taxon>Streptophyta</taxon>
        <taxon>Embryophyta</taxon>
        <taxon>Tracheophyta</taxon>
        <taxon>Spermatophyta</taxon>
        <taxon>Magnoliopsida</taxon>
        <taxon>Liliopsida</taxon>
        <taxon>Poales</taxon>
        <taxon>Bromeliaceae</taxon>
        <taxon>Bromelioideae</taxon>
        <taxon>Ananas</taxon>
    </lineage>
</organism>